<accession>A0A7T8IWW9</accession>
<sequence length="73" mass="8151">MKKSQIVKAVQEVLEEMSTTGAVGGYLTKNAFSKKGQGKNVATKTAEKLGYKTVERPKRPSHTKMFDYLDENK</sequence>
<dbReference type="EMBL" id="MW353175">
    <property type="protein sequence ID" value="QQO91878.1"/>
    <property type="molecule type" value="Genomic_DNA"/>
</dbReference>
<reference evidence="1 2" key="1">
    <citation type="submission" date="2020-12" db="EMBL/GenBank/DDBJ databases">
        <title>Dynamics of Baltic Sea phages driven by environmental changes.</title>
        <authorList>
            <person name="Hoetzinger M."/>
            <person name="Nilsson E."/>
            <person name="Holmfeldt K."/>
        </authorList>
    </citation>
    <scope>NUCLEOTIDE SEQUENCE [LARGE SCALE GENOMIC DNA]</scope>
</reference>
<keyword evidence="2" id="KW-1185">Reference proteome</keyword>
<evidence type="ECO:0000313" key="2">
    <source>
        <dbReference type="Proteomes" id="UP000595566"/>
    </source>
</evidence>
<gene>
    <name evidence="1" type="ORF">immuto26A_199</name>
</gene>
<dbReference type="Proteomes" id="UP000595566">
    <property type="component" value="Segment"/>
</dbReference>
<proteinExistence type="predicted"/>
<protein>
    <submittedName>
        <fullName evidence="1">Uncharacterized protein</fullName>
    </submittedName>
</protein>
<evidence type="ECO:0000313" key="1">
    <source>
        <dbReference type="EMBL" id="QQO91878.1"/>
    </source>
</evidence>
<name>A0A7T8IWW9_9CAUD</name>
<organism evidence="1 2">
    <name type="scientific">Flavobacterium phage vB_FspM_immuto_2-6A</name>
    <dbReference type="NCBI Taxonomy" id="2801477"/>
    <lineage>
        <taxon>Viruses</taxon>
        <taxon>Duplodnaviria</taxon>
        <taxon>Heunggongvirae</taxon>
        <taxon>Uroviricota</taxon>
        <taxon>Caudoviricetes</taxon>
        <taxon>Immutovirus</taxon>
        <taxon>Immutovirus immuto</taxon>
    </lineage>
</organism>